<accession>A0ABQ9Z6J8</accession>
<protein>
    <submittedName>
        <fullName evidence="1">Uncharacterized protein</fullName>
    </submittedName>
</protein>
<organism evidence="1 2">
    <name type="scientific">Daphnia magna</name>
    <dbReference type="NCBI Taxonomy" id="35525"/>
    <lineage>
        <taxon>Eukaryota</taxon>
        <taxon>Metazoa</taxon>
        <taxon>Ecdysozoa</taxon>
        <taxon>Arthropoda</taxon>
        <taxon>Crustacea</taxon>
        <taxon>Branchiopoda</taxon>
        <taxon>Diplostraca</taxon>
        <taxon>Cladocera</taxon>
        <taxon>Anomopoda</taxon>
        <taxon>Daphniidae</taxon>
        <taxon>Daphnia</taxon>
    </lineage>
</organism>
<gene>
    <name evidence="1" type="ORF">OUZ56_013661</name>
</gene>
<sequence length="103" mass="12199">MEHLGKRNMENAVVSEKWSYVTVFNGLLRGTVKNQDLFIELNELSGQNEHLIAEYEKVMLRINRQPKLNFCSKNFRKNEYQDQLRLSNLDDKLVYSVPAMYSR</sequence>
<comment type="caution">
    <text evidence="1">The sequence shown here is derived from an EMBL/GenBank/DDBJ whole genome shotgun (WGS) entry which is preliminary data.</text>
</comment>
<reference evidence="1 2" key="1">
    <citation type="journal article" date="2023" name="Nucleic Acids Res.">
        <title>The hologenome of Daphnia magna reveals possible DNA methylation and microbiome-mediated evolution of the host genome.</title>
        <authorList>
            <person name="Chaturvedi A."/>
            <person name="Li X."/>
            <person name="Dhandapani V."/>
            <person name="Marshall H."/>
            <person name="Kissane S."/>
            <person name="Cuenca-Cambronero M."/>
            <person name="Asole G."/>
            <person name="Calvet F."/>
            <person name="Ruiz-Romero M."/>
            <person name="Marangio P."/>
            <person name="Guigo R."/>
            <person name="Rago D."/>
            <person name="Mirbahai L."/>
            <person name="Eastwood N."/>
            <person name="Colbourne J.K."/>
            <person name="Zhou J."/>
            <person name="Mallon E."/>
            <person name="Orsini L."/>
        </authorList>
    </citation>
    <scope>NUCLEOTIDE SEQUENCE [LARGE SCALE GENOMIC DNA]</scope>
    <source>
        <strain evidence="1">LRV0_1</strain>
    </source>
</reference>
<name>A0ABQ9Z6J8_9CRUS</name>
<keyword evidence="2" id="KW-1185">Reference proteome</keyword>
<evidence type="ECO:0000313" key="1">
    <source>
        <dbReference type="EMBL" id="KAK4008526.1"/>
    </source>
</evidence>
<proteinExistence type="predicted"/>
<dbReference type="Proteomes" id="UP001234178">
    <property type="component" value="Unassembled WGS sequence"/>
</dbReference>
<dbReference type="EMBL" id="JAOYFB010000002">
    <property type="protein sequence ID" value="KAK4008526.1"/>
    <property type="molecule type" value="Genomic_DNA"/>
</dbReference>
<evidence type="ECO:0000313" key="2">
    <source>
        <dbReference type="Proteomes" id="UP001234178"/>
    </source>
</evidence>